<keyword evidence="1" id="KW-0472">Membrane</keyword>
<name>K2RF37_METFP</name>
<keyword evidence="3" id="KW-1185">Reference proteome</keyword>
<dbReference type="EMBL" id="AMPO01000001">
    <property type="protein sequence ID" value="EKF87009.1"/>
    <property type="molecule type" value="Genomic_DNA"/>
</dbReference>
<evidence type="ECO:0000313" key="2">
    <source>
        <dbReference type="EMBL" id="EKF87009.1"/>
    </source>
</evidence>
<dbReference type="AlphaFoldDB" id="K2RF37"/>
<keyword evidence="1" id="KW-0812">Transmembrane</keyword>
<comment type="caution">
    <text evidence="2">The sequence shown here is derived from an EMBL/GenBank/DDBJ whole genome shotgun (WGS) entry which is preliminary data.</text>
</comment>
<proteinExistence type="predicted"/>
<dbReference type="Proteomes" id="UP000007360">
    <property type="component" value="Unassembled WGS sequence"/>
</dbReference>
<evidence type="ECO:0000313" key="3">
    <source>
        <dbReference type="Proteomes" id="UP000007360"/>
    </source>
</evidence>
<keyword evidence="1" id="KW-1133">Transmembrane helix</keyword>
<dbReference type="RefSeq" id="WP_004029584.1">
    <property type="nucleotide sequence ID" value="NZ_AMPO01000001.1"/>
</dbReference>
<organism evidence="2 3">
    <name type="scientific">Methanobacterium formicicum (strain DSM 3637 / PP1)</name>
    <dbReference type="NCBI Taxonomy" id="1204725"/>
    <lineage>
        <taxon>Archaea</taxon>
        <taxon>Methanobacteriati</taxon>
        <taxon>Methanobacteriota</taxon>
        <taxon>Methanomada group</taxon>
        <taxon>Methanobacteria</taxon>
        <taxon>Methanobacteriales</taxon>
        <taxon>Methanobacteriaceae</taxon>
        <taxon>Methanobacterium</taxon>
    </lineage>
</organism>
<feature type="transmembrane region" description="Helical" evidence="1">
    <location>
        <begin position="6"/>
        <end position="26"/>
    </location>
</feature>
<gene>
    <name evidence="2" type="ORF">A994_01945</name>
</gene>
<reference evidence="2 3" key="1">
    <citation type="journal article" date="2012" name="J. Bacteriol.">
        <title>Draft genome sequence of Methanobacterium formicicum DSM 3637, an archaebacterium isolated from the methane producer amoeba Pelomyxa palustris.</title>
        <authorList>
            <person name="Gutierrez G."/>
        </authorList>
    </citation>
    <scope>NUCLEOTIDE SEQUENCE [LARGE SCALE GENOMIC DNA]</scope>
    <source>
        <strain evidence="3">DSM 3637 / PP1</strain>
    </source>
</reference>
<protein>
    <submittedName>
        <fullName evidence="2">Uncharacterized protein</fullName>
    </submittedName>
</protein>
<evidence type="ECO:0000256" key="1">
    <source>
        <dbReference type="SAM" id="Phobius"/>
    </source>
</evidence>
<dbReference type="OrthoDB" id="71111at2157"/>
<accession>K2RF37</accession>
<dbReference type="PATRIC" id="fig|1204725.3.peg.391"/>
<sequence length="143" mass="15663">MDEKGFAYTMDAVLALIPIIIVLFGISNFSASPELPLGIHSSHKAHDTMDLMVNYCDGNDQSVLERVSTILTQGNHSQTSIDSAGEIASNFLDKNMAGSEYLLIEEKQLGGKKLAGKMELKNTDNIATASRNCGNYTFRIYVR</sequence>